<reference evidence="2 3" key="1">
    <citation type="journal article" date="2014" name="Virology">
        <title>Genome of brown tide virus (AaV), the little giant of the Megaviridae, elucidates NCLDV genome expansion and host-virus coevolution.</title>
        <authorList>
            <person name="Moniruzzaman M."/>
            <person name="LeCleir G.R."/>
            <person name="Brown C.M."/>
            <person name="Gobler C.J."/>
            <person name="Bidle K.D."/>
            <person name="Wilson W.H."/>
            <person name="Wilhelm S.W."/>
        </authorList>
    </citation>
    <scope>NUCLEOTIDE SEQUENCE [LARGE SCALE GENOMIC DNA]</scope>
    <source>
        <strain evidence="2">BtV-01</strain>
    </source>
</reference>
<dbReference type="GeneID" id="20041476"/>
<keyword evidence="3" id="KW-1185">Reference proteome</keyword>
<feature type="domain" description="WWE" evidence="1">
    <location>
        <begin position="21"/>
        <end position="99"/>
    </location>
</feature>
<dbReference type="PROSITE" id="PS50918">
    <property type="entry name" value="WWE"/>
    <property type="match status" value="1"/>
</dbReference>
<evidence type="ECO:0000313" key="3">
    <source>
        <dbReference type="Proteomes" id="UP000028667"/>
    </source>
</evidence>
<dbReference type="Gene3D" id="3.30.720.50">
    <property type="match status" value="1"/>
</dbReference>
<proteinExistence type="predicted"/>
<protein>
    <submittedName>
        <fullName evidence="2">Putative WWE domain containing protein</fullName>
    </submittedName>
</protein>
<dbReference type="EMBL" id="KJ645900">
    <property type="protein sequence ID" value="AII17163.1"/>
    <property type="molecule type" value="Genomic_DNA"/>
</dbReference>
<name>A0A076FML5_9VIRU</name>
<dbReference type="InterPro" id="IPR037197">
    <property type="entry name" value="WWE_dom_sf"/>
</dbReference>
<dbReference type="Pfam" id="PF02825">
    <property type="entry name" value="WWE"/>
    <property type="match status" value="1"/>
</dbReference>
<dbReference type="RefSeq" id="YP_009052139.1">
    <property type="nucleotide sequence ID" value="NC_024697.1"/>
</dbReference>
<dbReference type="KEGG" id="vg:20041476"/>
<evidence type="ECO:0000313" key="2">
    <source>
        <dbReference type="EMBL" id="AII17163.1"/>
    </source>
</evidence>
<dbReference type="InterPro" id="IPR004170">
    <property type="entry name" value="WWE_dom"/>
</dbReference>
<dbReference type="Proteomes" id="UP000028667">
    <property type="component" value="Segment"/>
</dbReference>
<evidence type="ECO:0000259" key="1">
    <source>
        <dbReference type="PROSITE" id="PS50918"/>
    </source>
</evidence>
<accession>A0A076FML5</accession>
<sequence length="101" mass="12233">MPNKTVPHHFYGLPLIEENCQKIIYKSRQTLKKIWQYQESDVWYDYDSDTEKLLKSQYNRGDTCVRFPLNGDNYHVSFRNMTQRNLKTNVVFQIRVTERLV</sequence>
<dbReference type="SUPFAM" id="SSF117839">
    <property type="entry name" value="WWE domain"/>
    <property type="match status" value="1"/>
</dbReference>
<organism evidence="2 3">
    <name type="scientific">Aureococcus anophagefferens virus</name>
    <dbReference type="NCBI Taxonomy" id="1474867"/>
    <lineage>
        <taxon>Viruses</taxon>
        <taxon>Varidnaviria</taxon>
        <taxon>Bamfordvirae</taxon>
        <taxon>Nucleocytoviricota</taxon>
        <taxon>Megaviricetes</taxon>
        <taxon>Imitervirales</taxon>
        <taxon>Schizomimiviridae</taxon>
        <taxon>Kratosvirus</taxon>
        <taxon>Kratosvirus quantuckense</taxon>
    </lineage>
</organism>
<gene>
    <name evidence="2" type="ORF">AaV_061</name>
</gene>